<accession>A0A843YS95</accession>
<name>A0A843YS95_9BURK</name>
<keyword evidence="2" id="KW-1185">Reference proteome</keyword>
<proteinExistence type="predicted"/>
<evidence type="ECO:0000313" key="2">
    <source>
        <dbReference type="Proteomes" id="UP000451565"/>
    </source>
</evidence>
<dbReference type="Proteomes" id="UP000451565">
    <property type="component" value="Unassembled WGS sequence"/>
</dbReference>
<dbReference type="AlphaFoldDB" id="A0A843YS95"/>
<dbReference type="InterPro" id="IPR021074">
    <property type="entry name" value="Formate_DH_dsu"/>
</dbReference>
<dbReference type="RefSeq" id="WP_153233637.1">
    <property type="nucleotide sequence ID" value="NZ_WINI01000001.1"/>
</dbReference>
<protein>
    <submittedName>
        <fullName evidence="1">Formate dehydrogenase</fullName>
    </submittedName>
</protein>
<reference evidence="1 2" key="1">
    <citation type="submission" date="2019-10" db="EMBL/GenBank/DDBJ databases">
        <title>Glaciimonas soli sp. nov., a psychrophilic bacterium isolated from the forest soil of a high elevation mountain in Taiwan.</title>
        <authorList>
            <person name="Wang L.-T."/>
            <person name="Shieh W.Y."/>
        </authorList>
    </citation>
    <scope>NUCLEOTIDE SEQUENCE [LARGE SCALE GENOMIC DNA]</scope>
    <source>
        <strain evidence="1 2">GS1</strain>
    </source>
</reference>
<comment type="caution">
    <text evidence="1">The sequence shown here is derived from an EMBL/GenBank/DDBJ whole genome shotgun (WGS) entry which is preliminary data.</text>
</comment>
<dbReference type="Pfam" id="PF11390">
    <property type="entry name" value="FdsD"/>
    <property type="match status" value="1"/>
</dbReference>
<dbReference type="OrthoDB" id="8527650at2"/>
<sequence length="74" mass="8836">MNQRHLITMANQIAVFFETMPDRRQALNDFALHIKRSWEPRMRRELLEYVEKEGGTDLNETAREGIRLHADVIR</sequence>
<organism evidence="1 2">
    <name type="scientific">Glaciimonas soli</name>
    <dbReference type="NCBI Taxonomy" id="2590999"/>
    <lineage>
        <taxon>Bacteria</taxon>
        <taxon>Pseudomonadati</taxon>
        <taxon>Pseudomonadota</taxon>
        <taxon>Betaproteobacteria</taxon>
        <taxon>Burkholderiales</taxon>
        <taxon>Oxalobacteraceae</taxon>
        <taxon>Glaciimonas</taxon>
    </lineage>
</organism>
<evidence type="ECO:0000313" key="1">
    <source>
        <dbReference type="EMBL" id="MQR00122.1"/>
    </source>
</evidence>
<dbReference type="EMBL" id="WINI01000001">
    <property type="protein sequence ID" value="MQR00122.1"/>
    <property type="molecule type" value="Genomic_DNA"/>
</dbReference>
<gene>
    <name evidence="1" type="ORF">GEV47_05430</name>
</gene>